<sequence length="863" mass="84157">MIARFQFLHAAAVFDGARCRAVTAAVLLVAAQTYAAQASAASRAAASAPAVASAPVAASQVTVQAGQSLNDVAIAITQSHDRAVLARAARAIFDANPSAFMKNDPSRMKIGAVLNVPALDATGALAGAAASSAVVATAAAATATASGVAAPAGAATMTGNAARAPAASAATAATAGASAAQEAREQAGSAAAGVSATGAATGAATSASAATAAAATGTTSASAVAAATSASAATTANAASTPAAASASAAAATPASASAATPVSAASPVVQAAGASASQAAAASNGNVWSGSIQSAPGSQPAAGASGAQAASASAPQPASPARAQVSSLQQLLALKNRVLMELQKHGIGRSAGTPQAASGAAASNGLSPSQPGASPATGPSAARAHSPVAPAASQAPQQLFAPTLLSKQEYVGLAALIGAALAALVAGLAMRRRKRSDASATATLAASAQDAAHDGQPAPAVSLDTGRRGASAYDAMAKAGESTTSHEISADDADDVPSLTERVPSAADDVAPQLRHASERPTNAPTEGVTQTAGSGAGAAAAAGLAAAAALDAAAVRDESSELTRERHDLDSHEHHAGDRVPIGEPFAAPADRGEHGEPEEPPAAEADAVAHESATPATPELPPDIATLADAGIDSAHSITDAPADEPEVPSPPVESVEPTEPTADEAQQPQPDEPQPPSALPSDHELLGTEPDENRATLPQFPRAALDAFDSLDLSLPPRGETGEPVTPPASLTTQPVVEPEITAQQAVPPHEPESPRVGEQIEAGTAGHGAIAGMGAAKYGPLALDFDLELPASPAQPLPTFTPQELARIARNKLELAAEYIELGDVAGARTLINEVIESNDAATSNEARAMLSTLAPLS</sequence>
<evidence type="ECO:0008006" key="5">
    <source>
        <dbReference type="Google" id="ProtNLM"/>
    </source>
</evidence>
<feature type="compositionally biased region" description="Low complexity" evidence="1">
    <location>
        <begin position="294"/>
        <end position="323"/>
    </location>
</feature>
<name>A0A6J5DU16_9BURK</name>
<evidence type="ECO:0000313" key="3">
    <source>
        <dbReference type="EMBL" id="CAB3757423.1"/>
    </source>
</evidence>
<dbReference type="NCBIfam" id="TIGR03504">
    <property type="entry name" value="FimV_Cterm"/>
    <property type="match status" value="1"/>
</dbReference>
<feature type="region of interest" description="Disordered" evidence="1">
    <location>
        <begin position="516"/>
        <end position="536"/>
    </location>
</feature>
<evidence type="ECO:0000313" key="4">
    <source>
        <dbReference type="Proteomes" id="UP000494329"/>
    </source>
</evidence>
<dbReference type="Gene3D" id="1.20.58.2200">
    <property type="match status" value="1"/>
</dbReference>
<feature type="region of interest" description="Disordered" evidence="1">
    <location>
        <begin position="292"/>
        <end position="323"/>
    </location>
</feature>
<proteinExistence type="predicted"/>
<dbReference type="AlphaFoldDB" id="A0A6J5DU16"/>
<dbReference type="Proteomes" id="UP000494329">
    <property type="component" value="Unassembled WGS sequence"/>
</dbReference>
<protein>
    <recommendedName>
        <fullName evidence="5">FimV C-terminal domain-containing protein</fullName>
    </recommendedName>
</protein>
<keyword evidence="2" id="KW-0732">Signal</keyword>
<feature type="region of interest" description="Disordered" evidence="1">
    <location>
        <begin position="448"/>
        <end position="499"/>
    </location>
</feature>
<feature type="compositionally biased region" description="Basic and acidic residues" evidence="1">
    <location>
        <begin position="560"/>
        <end position="580"/>
    </location>
</feature>
<dbReference type="InterPro" id="IPR038440">
    <property type="entry name" value="FimV_C_sf"/>
</dbReference>
<feature type="chain" id="PRO_5026842023" description="FimV C-terminal domain-containing protein" evidence="2">
    <location>
        <begin position="36"/>
        <end position="863"/>
    </location>
</feature>
<feature type="region of interest" description="Disordered" evidence="1">
    <location>
        <begin position="350"/>
        <end position="391"/>
    </location>
</feature>
<evidence type="ECO:0000256" key="1">
    <source>
        <dbReference type="SAM" id="MobiDB-lite"/>
    </source>
</evidence>
<feature type="compositionally biased region" description="Low complexity" evidence="1">
    <location>
        <begin position="605"/>
        <end position="616"/>
    </location>
</feature>
<feature type="compositionally biased region" description="Polar residues" evidence="1">
    <location>
        <begin position="521"/>
        <end position="533"/>
    </location>
</feature>
<gene>
    <name evidence="3" type="ORF">LMG29739_02695</name>
</gene>
<dbReference type="RefSeq" id="WP_175111414.1">
    <property type="nucleotide sequence ID" value="NZ_CADIKF010000018.1"/>
</dbReference>
<dbReference type="EMBL" id="CADIKF010000018">
    <property type="protein sequence ID" value="CAB3757423.1"/>
    <property type="molecule type" value="Genomic_DNA"/>
</dbReference>
<dbReference type="InterPro" id="IPR020011">
    <property type="entry name" value="FimV_C"/>
</dbReference>
<evidence type="ECO:0000256" key="2">
    <source>
        <dbReference type="SAM" id="SignalP"/>
    </source>
</evidence>
<keyword evidence="4" id="KW-1185">Reference proteome</keyword>
<accession>A0A6J5DU16</accession>
<feature type="signal peptide" evidence="2">
    <location>
        <begin position="1"/>
        <end position="35"/>
    </location>
</feature>
<reference evidence="3 4" key="1">
    <citation type="submission" date="2020-04" db="EMBL/GenBank/DDBJ databases">
        <authorList>
            <person name="De Canck E."/>
        </authorList>
    </citation>
    <scope>NUCLEOTIDE SEQUENCE [LARGE SCALE GENOMIC DNA]</scope>
    <source>
        <strain evidence="3 4">LMG 29739</strain>
    </source>
</reference>
<feature type="region of interest" description="Disordered" evidence="1">
    <location>
        <begin position="716"/>
        <end position="735"/>
    </location>
</feature>
<organism evidence="3 4">
    <name type="scientific">Paraburkholderia solisilvae</name>
    <dbReference type="NCBI Taxonomy" id="624376"/>
    <lineage>
        <taxon>Bacteria</taxon>
        <taxon>Pseudomonadati</taxon>
        <taxon>Pseudomonadota</taxon>
        <taxon>Betaproteobacteria</taxon>
        <taxon>Burkholderiales</taxon>
        <taxon>Burkholderiaceae</taxon>
        <taxon>Paraburkholderia</taxon>
    </lineage>
</organism>
<feature type="compositionally biased region" description="Basic and acidic residues" evidence="1">
    <location>
        <begin position="685"/>
        <end position="698"/>
    </location>
</feature>
<feature type="compositionally biased region" description="Low complexity" evidence="1">
    <location>
        <begin position="351"/>
        <end position="391"/>
    </location>
</feature>
<feature type="region of interest" description="Disordered" evidence="1">
    <location>
        <begin position="560"/>
        <end position="709"/>
    </location>
</feature>
<feature type="compositionally biased region" description="Low complexity" evidence="1">
    <location>
        <begin position="656"/>
        <end position="673"/>
    </location>
</feature>